<gene>
    <name evidence="2" type="ORF">HRI96_02045</name>
</gene>
<protein>
    <submittedName>
        <fullName evidence="2">Phosphatase</fullName>
    </submittedName>
</protein>
<evidence type="ECO:0000313" key="2">
    <source>
        <dbReference type="EMBL" id="QTQ11075.1"/>
    </source>
</evidence>
<dbReference type="Pfam" id="PF02811">
    <property type="entry name" value="PHP"/>
    <property type="match status" value="1"/>
</dbReference>
<dbReference type="InterPro" id="IPR050243">
    <property type="entry name" value="PHP_phosphatase"/>
</dbReference>
<dbReference type="AlphaFoldDB" id="A0A975EY11"/>
<feature type="domain" description="Polymerase/histidinol phosphatase N-terminal" evidence="1">
    <location>
        <begin position="8"/>
        <end position="82"/>
    </location>
</feature>
<dbReference type="NCBIfam" id="NF006702">
    <property type="entry name" value="PRK09248.1"/>
    <property type="match status" value="1"/>
</dbReference>
<reference evidence="2" key="2">
    <citation type="journal article" date="2021" name="Microbiol. Resour. Announc.">
        <title>Complete Genome Sequences of Three Human Oral Treponema parvum Isolates.</title>
        <authorList>
            <person name="Zeng H."/>
            <person name="Watt R.M."/>
        </authorList>
    </citation>
    <scope>NUCLEOTIDE SEQUENCE</scope>
    <source>
        <strain evidence="2">ATCC 700773</strain>
    </source>
</reference>
<dbReference type="SUPFAM" id="SSF89550">
    <property type="entry name" value="PHP domain-like"/>
    <property type="match status" value="1"/>
</dbReference>
<dbReference type="PANTHER" id="PTHR36928">
    <property type="entry name" value="PHOSPHATASE YCDX-RELATED"/>
    <property type="match status" value="1"/>
</dbReference>
<reference evidence="2" key="1">
    <citation type="submission" date="2020-05" db="EMBL/GenBank/DDBJ databases">
        <authorList>
            <person name="Zeng H."/>
            <person name="Chan Y.K."/>
            <person name="Watt R.M."/>
        </authorList>
    </citation>
    <scope>NUCLEOTIDE SEQUENCE</scope>
    <source>
        <strain evidence="2">ATCC 700773</strain>
    </source>
</reference>
<dbReference type="Gene3D" id="3.20.20.140">
    <property type="entry name" value="Metal-dependent hydrolases"/>
    <property type="match status" value="1"/>
</dbReference>
<name>A0A975EY11_9SPIR</name>
<dbReference type="InterPro" id="IPR004013">
    <property type="entry name" value="PHP_dom"/>
</dbReference>
<sequence>MREYKIIGDMHTHTLVSQHAYSTIGENIAYSKKLGLQCIGWTDHGPETEDGAISHHFFCLNSIPEFLDEIRVFKGAEVNIKSFQGRIDLNPSILHFLDWVIASYHIEAIEFGTKEENTEGWLNVIKNPYVDCLGHAGNPVYDFEHEVVIKALKDSGKILEINSNSFTVRKGSKENCSDIIRLCKKYDVPVVATSDAHIMYRVGDVKESLELLKELEYPAERILNSSFSSILDYIDRRKKEKATVWGNHPI</sequence>
<evidence type="ECO:0000313" key="3">
    <source>
        <dbReference type="Proteomes" id="UP000671995"/>
    </source>
</evidence>
<dbReference type="PANTHER" id="PTHR36928:SF1">
    <property type="entry name" value="PHOSPHATASE YCDX-RELATED"/>
    <property type="match status" value="1"/>
</dbReference>
<dbReference type="GO" id="GO:0005829">
    <property type="term" value="C:cytosol"/>
    <property type="evidence" value="ECO:0007669"/>
    <property type="project" value="TreeGrafter"/>
</dbReference>
<dbReference type="SMART" id="SM00481">
    <property type="entry name" value="POLIIIAc"/>
    <property type="match status" value="1"/>
</dbReference>
<organism evidence="2 3">
    <name type="scientific">Treponema parvum</name>
    <dbReference type="NCBI Taxonomy" id="138851"/>
    <lineage>
        <taxon>Bacteria</taxon>
        <taxon>Pseudomonadati</taxon>
        <taxon>Spirochaetota</taxon>
        <taxon>Spirochaetia</taxon>
        <taxon>Spirochaetales</taxon>
        <taxon>Treponemataceae</taxon>
        <taxon>Treponema</taxon>
    </lineage>
</organism>
<dbReference type="GO" id="GO:0042578">
    <property type="term" value="F:phosphoric ester hydrolase activity"/>
    <property type="evidence" value="ECO:0007669"/>
    <property type="project" value="TreeGrafter"/>
</dbReference>
<dbReference type="EMBL" id="CP054257">
    <property type="protein sequence ID" value="QTQ11075.1"/>
    <property type="molecule type" value="Genomic_DNA"/>
</dbReference>
<dbReference type="InterPro" id="IPR003141">
    <property type="entry name" value="Pol/His_phosphatase_N"/>
</dbReference>
<dbReference type="CDD" id="cd07437">
    <property type="entry name" value="PHP_HisPPase_Ycdx_like"/>
    <property type="match status" value="1"/>
</dbReference>
<proteinExistence type="predicted"/>
<accession>A0A975EY11</accession>
<dbReference type="GO" id="GO:0008270">
    <property type="term" value="F:zinc ion binding"/>
    <property type="evidence" value="ECO:0007669"/>
    <property type="project" value="TreeGrafter"/>
</dbReference>
<dbReference type="RefSeq" id="WP_210117870.1">
    <property type="nucleotide sequence ID" value="NZ_CP054257.1"/>
</dbReference>
<evidence type="ECO:0000259" key="1">
    <source>
        <dbReference type="SMART" id="SM00481"/>
    </source>
</evidence>
<dbReference type="InterPro" id="IPR016195">
    <property type="entry name" value="Pol/histidinol_Pase-like"/>
</dbReference>
<dbReference type="Proteomes" id="UP000671995">
    <property type="component" value="Chromosome"/>
</dbReference>